<proteinExistence type="predicted"/>
<dbReference type="InterPro" id="IPR005624">
    <property type="entry name" value="PduO/GlcC-like"/>
</dbReference>
<dbReference type="Pfam" id="PF03928">
    <property type="entry name" value="HbpS-like"/>
    <property type="match status" value="1"/>
</dbReference>
<protein>
    <submittedName>
        <fullName evidence="1">Heme-binding protein</fullName>
    </submittedName>
</protein>
<gene>
    <name evidence="1" type="ORF">DU508_17395</name>
</gene>
<dbReference type="PANTHER" id="PTHR34309:SF1">
    <property type="entry name" value="PROTEIN GLCG"/>
    <property type="match status" value="1"/>
</dbReference>
<evidence type="ECO:0000313" key="1">
    <source>
        <dbReference type="EMBL" id="RDC55348.1"/>
    </source>
</evidence>
<dbReference type="AlphaFoldDB" id="A0A369PZ37"/>
<keyword evidence="2" id="KW-1185">Reference proteome</keyword>
<comment type="caution">
    <text evidence="1">The sequence shown here is derived from an EMBL/GenBank/DDBJ whole genome shotgun (WGS) entry which is preliminary data.</text>
</comment>
<dbReference type="InterPro" id="IPR052517">
    <property type="entry name" value="GlcG_carb_metab_protein"/>
</dbReference>
<reference evidence="1 2" key="1">
    <citation type="submission" date="2018-07" db="EMBL/GenBank/DDBJ databases">
        <title>Pedobacter sp. nov., isolated from soil.</title>
        <authorList>
            <person name="Zhou L.Y."/>
            <person name="Du Z.J."/>
        </authorList>
    </citation>
    <scope>NUCLEOTIDE SEQUENCE [LARGE SCALE GENOMIC DNA]</scope>
    <source>
        <strain evidence="1 2">JDX94</strain>
    </source>
</reference>
<evidence type="ECO:0000313" key="2">
    <source>
        <dbReference type="Proteomes" id="UP000253961"/>
    </source>
</evidence>
<name>A0A369PZ37_9SPHI</name>
<dbReference type="Gene3D" id="3.30.450.150">
    <property type="entry name" value="Haem-degrading domain"/>
    <property type="match status" value="1"/>
</dbReference>
<dbReference type="InterPro" id="IPR038084">
    <property type="entry name" value="PduO/GlcC-like_sf"/>
</dbReference>
<dbReference type="PANTHER" id="PTHR34309">
    <property type="entry name" value="SLR1406 PROTEIN"/>
    <property type="match status" value="1"/>
</dbReference>
<organism evidence="1 2">
    <name type="scientific">Pedobacter chinensis</name>
    <dbReference type="NCBI Taxonomy" id="2282421"/>
    <lineage>
        <taxon>Bacteria</taxon>
        <taxon>Pseudomonadati</taxon>
        <taxon>Bacteroidota</taxon>
        <taxon>Sphingobacteriia</taxon>
        <taxon>Sphingobacteriales</taxon>
        <taxon>Sphingobacteriaceae</taxon>
        <taxon>Pedobacter</taxon>
    </lineage>
</organism>
<dbReference type="EMBL" id="QPKV01000007">
    <property type="protein sequence ID" value="RDC55348.1"/>
    <property type="molecule type" value="Genomic_DNA"/>
</dbReference>
<dbReference type="RefSeq" id="WP_115404041.1">
    <property type="nucleotide sequence ID" value="NZ_QPKV01000007.1"/>
</dbReference>
<dbReference type="OrthoDB" id="9778896at2"/>
<accession>A0A369PZ37</accession>
<dbReference type="Proteomes" id="UP000253961">
    <property type="component" value="Unassembled WGS sequence"/>
</dbReference>
<dbReference type="SUPFAM" id="SSF143744">
    <property type="entry name" value="GlcG-like"/>
    <property type="match status" value="1"/>
</dbReference>
<sequence>MKSVQKNEISLETANLLIDKAIEEAAKGNFSIVATVVNKDGVLIALKKMDNAVTGPVDVSIKKARTAALFGFDSKAFGEIAQPGQPIYSIENTNGGLISFGGGVTLKQNDEVIGALGVAGASVDDDERIAKVAVHHFVEHLTTSEIVTK</sequence>